<evidence type="ECO:0000313" key="4">
    <source>
        <dbReference type="EMBL" id="URW76659.1"/>
    </source>
</evidence>
<keyword evidence="5" id="KW-1185">Reference proteome</keyword>
<dbReference type="SUPFAM" id="SSF51905">
    <property type="entry name" value="FAD/NAD(P)-binding domain"/>
    <property type="match status" value="1"/>
</dbReference>
<dbReference type="InterPro" id="IPR036188">
    <property type="entry name" value="FAD/NAD-bd_sf"/>
</dbReference>
<evidence type="ECO:0000313" key="5">
    <source>
        <dbReference type="Proteomes" id="UP001055580"/>
    </source>
</evidence>
<proteinExistence type="predicted"/>
<dbReference type="GO" id="GO:0004497">
    <property type="term" value="F:monooxygenase activity"/>
    <property type="evidence" value="ECO:0007669"/>
    <property type="project" value="UniProtKB-KW"/>
</dbReference>
<dbReference type="PANTHER" id="PTHR13789">
    <property type="entry name" value="MONOOXYGENASE"/>
    <property type="match status" value="1"/>
</dbReference>
<dbReference type="EMBL" id="CP098401">
    <property type="protein sequence ID" value="URW76659.1"/>
    <property type="molecule type" value="Genomic_DNA"/>
</dbReference>
<accession>A0ABY4TXE5</accession>
<keyword evidence="2 4" id="KW-0503">Monooxygenase</keyword>
<reference evidence="4" key="1">
    <citation type="submission" date="2022-05" db="EMBL/GenBank/DDBJ databases">
        <title>Sphingomonas sp. strain RMG20 Genome sequencing and assembly.</title>
        <authorList>
            <person name="Kim I."/>
        </authorList>
    </citation>
    <scope>NUCLEOTIDE SEQUENCE</scope>
    <source>
        <strain evidence="4">RMG20</strain>
    </source>
</reference>
<dbReference type="RefSeq" id="WP_250754263.1">
    <property type="nucleotide sequence ID" value="NZ_CP098401.1"/>
</dbReference>
<dbReference type="Pfam" id="PF01494">
    <property type="entry name" value="FAD_binding_3"/>
    <property type="match status" value="1"/>
</dbReference>
<protein>
    <submittedName>
        <fullName evidence="4">FAD-dependent monooxygenase</fullName>
    </submittedName>
</protein>
<dbReference type="PANTHER" id="PTHR13789:SF309">
    <property type="entry name" value="PUTATIVE (AFU_ORTHOLOGUE AFUA_6G14510)-RELATED"/>
    <property type="match status" value="1"/>
</dbReference>
<evidence type="ECO:0000256" key="1">
    <source>
        <dbReference type="ARBA" id="ARBA00023002"/>
    </source>
</evidence>
<dbReference type="InterPro" id="IPR002938">
    <property type="entry name" value="FAD-bd"/>
</dbReference>
<keyword evidence="1" id="KW-0560">Oxidoreductase</keyword>
<evidence type="ECO:0000256" key="2">
    <source>
        <dbReference type="ARBA" id="ARBA00023033"/>
    </source>
</evidence>
<feature type="domain" description="FAD-binding" evidence="3">
    <location>
        <begin position="5"/>
        <end position="331"/>
    </location>
</feature>
<gene>
    <name evidence="4" type="ORF">M9980_05465</name>
</gene>
<name>A0ABY4TXE5_9SPHN</name>
<evidence type="ECO:0000259" key="3">
    <source>
        <dbReference type="Pfam" id="PF01494"/>
    </source>
</evidence>
<dbReference type="Gene3D" id="3.50.50.60">
    <property type="entry name" value="FAD/NAD(P)-binding domain"/>
    <property type="match status" value="1"/>
</dbReference>
<dbReference type="Proteomes" id="UP001055580">
    <property type="component" value="Chromosome"/>
</dbReference>
<dbReference type="InterPro" id="IPR050493">
    <property type="entry name" value="FAD-dep_Monooxygenase_BioMet"/>
</dbReference>
<sequence>MSRSAIVVGAGIAGLSTAIALRRAGWGVTVLERAPVLEPAGAALSLWPNAIAALRRLGVADAIETAAAPIHAMRVADRADRTILQYDLPRGQGAPGAFLPTRSLLQRALLDGVRDIDLRLGQAVAGVTQDGGGATVRLGDGSATSAHLVILADGIWSPHATALIGNTPRYRGYGGVLGISRTRAAPTFEAREYWGARERFGVFDLEAGGQYWFWMRDRSVDADPVGIDEVRTAAEAWPADVTAAVAATTDAELIPFAVHARAAPRQLGRGRILCVGDAAHAMEPNLGQGGCQGIEDAAAIGTLAQTLAADEMLPAFEAMRLRRIRAMVRRSGEGRLGGHASWPVRGVWRALMRAMPATITAGVISEMHRLP</sequence>
<dbReference type="PRINTS" id="PR00420">
    <property type="entry name" value="RNGMNOXGNASE"/>
</dbReference>
<organism evidence="4 5">
    <name type="scientific">Sphingomonas donggukensis</name>
    <dbReference type="NCBI Taxonomy" id="2949093"/>
    <lineage>
        <taxon>Bacteria</taxon>
        <taxon>Pseudomonadati</taxon>
        <taxon>Pseudomonadota</taxon>
        <taxon>Alphaproteobacteria</taxon>
        <taxon>Sphingomonadales</taxon>
        <taxon>Sphingomonadaceae</taxon>
        <taxon>Sphingomonas</taxon>
    </lineage>
</organism>